<sequence>MDAQISYDPPVVLAPSAARPKPVVTYEASFYYRGWESVPKAYGTIAKLTLPYGVRVESVSPGGCAVRGRVVTCGFGTVPTDEVKTVKVRTRVVRAKVGDRLGATLVAWADNVDRNPGGGGSEDMGPTVVDNSADLEVEINASRESVAPGAEMRYHVRVTNNGPLTTAPAALVIKPGPQLTDPRTSADPPNSCARTEEGFRCPFTRFLQVSVSGTVDAGAAGTKLLTSFTAGFTGQDPPPDPEPGNNTVTETTEVEHRADLGVAMSVTPDSVPAAELPDRPVLTYRAVVTNAGPGTARRTRVKVHRLNGDHGIESVSVPDGCTYDRVVDCDAGDLPVGGSREFVIKAKATPQISGEVFDAWAEVTAANDDYERPGDNQSTAYVKVPGNHADLGVQLAAGTDPVVVGKPVTLVAKVINHGPLPRVDSRVVVRTSVPLSDARVEVEGGTCRMQSIPNDRFECTIPQLTGEAKDVKVTGVTALQAGERLSVNADIDAAENTPVDNDHANDWATLNVEVVESR</sequence>
<reference evidence="4" key="1">
    <citation type="journal article" date="2019" name="Int. J. Syst. Evol. Microbiol.">
        <title>The Global Catalogue of Microorganisms (GCM) 10K type strain sequencing project: providing services to taxonomists for standard genome sequencing and annotation.</title>
        <authorList>
            <consortium name="The Broad Institute Genomics Platform"/>
            <consortium name="The Broad Institute Genome Sequencing Center for Infectious Disease"/>
            <person name="Wu L."/>
            <person name="Ma J."/>
        </authorList>
    </citation>
    <scope>NUCLEOTIDE SEQUENCE [LARGE SCALE GENOMIC DNA]</scope>
    <source>
        <strain evidence="4">JCM 6833</strain>
    </source>
</reference>
<feature type="region of interest" description="Disordered" evidence="1">
    <location>
        <begin position="174"/>
        <end position="193"/>
    </location>
</feature>
<dbReference type="EMBL" id="BAAATD010000003">
    <property type="protein sequence ID" value="GAA2590666.1"/>
    <property type="molecule type" value="Genomic_DNA"/>
</dbReference>
<accession>A0ABP6BXW4</accession>
<name>A0ABP6BXW4_9ACTN</name>
<evidence type="ECO:0000313" key="4">
    <source>
        <dbReference type="Proteomes" id="UP001501509"/>
    </source>
</evidence>
<evidence type="ECO:0000256" key="1">
    <source>
        <dbReference type="SAM" id="MobiDB-lite"/>
    </source>
</evidence>
<feature type="domain" description="DUF11" evidence="2">
    <location>
        <begin position="259"/>
        <end position="380"/>
    </location>
</feature>
<gene>
    <name evidence="3" type="ORF">GCM10010411_24490</name>
</gene>
<dbReference type="RefSeq" id="WP_344540539.1">
    <property type="nucleotide sequence ID" value="NZ_BAAATD010000003.1"/>
</dbReference>
<protein>
    <recommendedName>
        <fullName evidence="2">DUF11 domain-containing protein</fullName>
    </recommendedName>
</protein>
<organism evidence="3 4">
    <name type="scientific">Actinomadura fulvescens</name>
    <dbReference type="NCBI Taxonomy" id="46160"/>
    <lineage>
        <taxon>Bacteria</taxon>
        <taxon>Bacillati</taxon>
        <taxon>Actinomycetota</taxon>
        <taxon>Actinomycetes</taxon>
        <taxon>Streptosporangiales</taxon>
        <taxon>Thermomonosporaceae</taxon>
        <taxon>Actinomadura</taxon>
    </lineage>
</organism>
<evidence type="ECO:0000259" key="2">
    <source>
        <dbReference type="Pfam" id="PF01345"/>
    </source>
</evidence>
<dbReference type="InterPro" id="IPR001434">
    <property type="entry name" value="OmcB-like_DUF11"/>
</dbReference>
<proteinExistence type="predicted"/>
<dbReference type="Proteomes" id="UP001501509">
    <property type="component" value="Unassembled WGS sequence"/>
</dbReference>
<comment type="caution">
    <text evidence="3">The sequence shown here is derived from an EMBL/GenBank/DDBJ whole genome shotgun (WGS) entry which is preliminary data.</text>
</comment>
<evidence type="ECO:0000313" key="3">
    <source>
        <dbReference type="EMBL" id="GAA2590666.1"/>
    </source>
</evidence>
<keyword evidence="4" id="KW-1185">Reference proteome</keyword>
<dbReference type="Pfam" id="PF01345">
    <property type="entry name" value="DUF11"/>
    <property type="match status" value="1"/>
</dbReference>